<dbReference type="InterPro" id="IPR003777">
    <property type="entry name" value="XdhC_CoxI"/>
</dbReference>
<dbReference type="InterPro" id="IPR027051">
    <property type="entry name" value="XdhC_Rossmann_dom"/>
</dbReference>
<feature type="domain" description="XdhC Rossmann" evidence="2">
    <location>
        <begin position="184"/>
        <end position="325"/>
    </location>
</feature>
<evidence type="ECO:0000259" key="2">
    <source>
        <dbReference type="Pfam" id="PF13478"/>
    </source>
</evidence>
<reference evidence="3" key="1">
    <citation type="submission" date="2018-06" db="EMBL/GenBank/DDBJ databases">
        <authorList>
            <person name="Zhirakovskaya E."/>
        </authorList>
    </citation>
    <scope>NUCLEOTIDE SEQUENCE</scope>
</reference>
<dbReference type="Pfam" id="PF13478">
    <property type="entry name" value="XdhC_C"/>
    <property type="match status" value="1"/>
</dbReference>
<dbReference type="EMBL" id="UOEM01000015">
    <property type="protein sequence ID" value="VAW10467.1"/>
    <property type="molecule type" value="Genomic_DNA"/>
</dbReference>
<dbReference type="PANTHER" id="PTHR30388">
    <property type="entry name" value="ALDEHYDE OXIDOREDUCTASE MOLYBDENUM COFACTOR ASSEMBLY PROTEIN"/>
    <property type="match status" value="1"/>
</dbReference>
<dbReference type="Pfam" id="PF02625">
    <property type="entry name" value="XdhC_CoxI"/>
    <property type="match status" value="1"/>
</dbReference>
<sequence length="336" mass="35366">MTDTHQDLLGVARDWLGEGRRVAIATVVQTWGSAPRSSGSLLVINAEGHFEGSVSGGCVEAAVVTEAGGVIAQGKPKLLEFGVADETAWEVGLACGGRIEVFVEPLMRADGLDRLIADARARVAVIRAVNLSTGEDRLIYPGASGETEAIAQAVAAAFRSDKCRTIETEAGPLFLDVRNPDLRLTVIGAVHIAQALAPIASLAGYQVRVIDPRGAFASPERFPGHDVTSDWPEEALAAAPPDGRTAFVALTHDPKIDDPALDIALRSECFYIGALGSKKTCRLRHERLTARGFSDADLARIHGPIGLDIGARGPAEIAIAIMAEITSALRQGSVAR</sequence>
<evidence type="ECO:0000313" key="3">
    <source>
        <dbReference type="EMBL" id="VAW10467.1"/>
    </source>
</evidence>
<evidence type="ECO:0008006" key="4">
    <source>
        <dbReference type="Google" id="ProtNLM"/>
    </source>
</evidence>
<dbReference type="InterPro" id="IPR052698">
    <property type="entry name" value="MoCofactor_Util/Proc"/>
</dbReference>
<name>A0A3B0TAQ7_9ZZZZ</name>
<organism evidence="3">
    <name type="scientific">hydrothermal vent metagenome</name>
    <dbReference type="NCBI Taxonomy" id="652676"/>
    <lineage>
        <taxon>unclassified sequences</taxon>
        <taxon>metagenomes</taxon>
        <taxon>ecological metagenomes</taxon>
    </lineage>
</organism>
<proteinExistence type="predicted"/>
<dbReference type="PANTHER" id="PTHR30388:SF4">
    <property type="entry name" value="MOLYBDENUM COFACTOR INSERTION CHAPERONE PAOD"/>
    <property type="match status" value="1"/>
</dbReference>
<dbReference type="Gene3D" id="3.40.50.720">
    <property type="entry name" value="NAD(P)-binding Rossmann-like Domain"/>
    <property type="match status" value="1"/>
</dbReference>
<evidence type="ECO:0000259" key="1">
    <source>
        <dbReference type="Pfam" id="PF02625"/>
    </source>
</evidence>
<dbReference type="AlphaFoldDB" id="A0A3B0TAQ7"/>
<protein>
    <recommendedName>
        <fullName evidence="4">Xanthine and CO dehydrogenases maturation factor, XdhC/CoxF family</fullName>
    </recommendedName>
</protein>
<feature type="domain" description="XdhC- CoxI" evidence="1">
    <location>
        <begin position="15"/>
        <end position="82"/>
    </location>
</feature>
<accession>A0A3B0TAQ7</accession>
<gene>
    <name evidence="3" type="ORF">MNBD_ALPHA09-2146</name>
</gene>